<dbReference type="InterPro" id="IPR007111">
    <property type="entry name" value="NACHT_NTPase"/>
</dbReference>
<keyword evidence="1" id="KW-0677">Repeat</keyword>
<protein>
    <submittedName>
        <fullName evidence="3">Ankyrin repeat protein</fullName>
    </submittedName>
</protein>
<dbReference type="InterPro" id="IPR056884">
    <property type="entry name" value="NPHP3-like_N"/>
</dbReference>
<sequence length="425" mass="48361">MAEPFGLAASIFATVQIADRIISLCKRYIEGIRDAPSDLRTILVETSAVKAILENVKFLIECDNGHSAIFDSLSGASNPIEGCRETMKSLEALFRTETVTTQTLGRSRKLKGKALMTLATLAWPLKTSKAAKLLQDVATHKSTITLALTVDATCGIRDIVERTACIQKSLSDSEQRDVFNWLQDTDPSPLHHLAQKNYEAGTCDWGSRLPEWTRFLNGSERCLWIHGISGAGKTILASQLIKRIEDRCLNSRSERGFSVYYYCYFGHNQDESTPFLRWVLNRLCRKAQKVSNHLWEVHKYGEIPSLAHLLTALGLVLENFDEVYVTIDAVDESNPREDLLKIIRDLVTDPRFDKIRLLVTSREYLDIEKDMENISTSISMGNPYLEADIRHYTWSRLVRERKFKDWPQELREETLEALSKGAKRM</sequence>
<dbReference type="PANTHER" id="PTHR10039:SF16">
    <property type="entry name" value="GPI INOSITOL-DEACYLASE"/>
    <property type="match status" value="1"/>
</dbReference>
<dbReference type="HOGENOM" id="CLU_000288_34_20_1"/>
<dbReference type="PROSITE" id="PS50837">
    <property type="entry name" value="NACHT"/>
    <property type="match status" value="1"/>
</dbReference>
<feature type="domain" description="NACHT" evidence="2">
    <location>
        <begin position="221"/>
        <end position="362"/>
    </location>
</feature>
<evidence type="ECO:0000313" key="3">
    <source>
        <dbReference type="EMBL" id="ELA24481.1"/>
    </source>
</evidence>
<dbReference type="SUPFAM" id="SSF52540">
    <property type="entry name" value="P-loop containing nucleoside triphosphate hydrolases"/>
    <property type="match status" value="1"/>
</dbReference>
<dbReference type="PANTHER" id="PTHR10039">
    <property type="entry name" value="AMELOGENIN"/>
    <property type="match status" value="1"/>
</dbReference>
<organism evidence="3">
    <name type="scientific">Colletotrichum fructicola (strain Nara gc5)</name>
    <name type="common">Anthracnose fungus</name>
    <name type="synonym">Colletotrichum gloeosporioides (strain Nara gc5)</name>
    <dbReference type="NCBI Taxonomy" id="1213859"/>
    <lineage>
        <taxon>Eukaryota</taxon>
        <taxon>Fungi</taxon>
        <taxon>Dikarya</taxon>
        <taxon>Ascomycota</taxon>
        <taxon>Pezizomycotina</taxon>
        <taxon>Sordariomycetes</taxon>
        <taxon>Hypocreomycetidae</taxon>
        <taxon>Glomerellales</taxon>
        <taxon>Glomerellaceae</taxon>
        <taxon>Colletotrichum</taxon>
        <taxon>Colletotrichum gloeosporioides species complex</taxon>
    </lineage>
</organism>
<proteinExistence type="predicted"/>
<evidence type="ECO:0000259" key="2">
    <source>
        <dbReference type="PROSITE" id="PS50837"/>
    </source>
</evidence>
<dbReference type="Pfam" id="PF24883">
    <property type="entry name" value="NPHP3_N"/>
    <property type="match status" value="1"/>
</dbReference>
<name>L2FEL8_COLFN</name>
<dbReference type="EMBL" id="KB021261">
    <property type="protein sequence ID" value="ELA24481.1"/>
    <property type="molecule type" value="Genomic_DNA"/>
</dbReference>
<evidence type="ECO:0000256" key="1">
    <source>
        <dbReference type="ARBA" id="ARBA00022737"/>
    </source>
</evidence>
<dbReference type="STRING" id="1213859.L2FEL8"/>
<dbReference type="AlphaFoldDB" id="L2FEL8"/>
<gene>
    <name evidence="3" type="ORF">CGGC5_14070</name>
</gene>
<dbReference type="InterPro" id="IPR027417">
    <property type="entry name" value="P-loop_NTPase"/>
</dbReference>
<dbReference type="Gene3D" id="3.40.50.300">
    <property type="entry name" value="P-loop containing nucleotide triphosphate hydrolases"/>
    <property type="match status" value="1"/>
</dbReference>
<reference evidence="3" key="1">
    <citation type="submission" date="2012-08" db="EMBL/GenBank/DDBJ databases">
        <title>Genome analysis of Colletotrichum orbiculare and Colletotrichum fructicola.</title>
        <authorList>
            <person name="Gan P.H.P."/>
            <person name="Ikeda K."/>
            <person name="Irieda H."/>
            <person name="Narusaka M."/>
            <person name="O'Connell R.J."/>
            <person name="Narusaka Y."/>
            <person name="Takano Y."/>
            <person name="Kubo Y."/>
            <person name="Shirasu K."/>
        </authorList>
    </citation>
    <scope>NUCLEOTIDE SEQUENCE</scope>
    <source>
        <strain evidence="3">Nara gc5</strain>
    </source>
</reference>
<accession>L2FEL8</accession>